<dbReference type="EMBL" id="QXGA01002902">
    <property type="protein sequence ID" value="KAE9090339.1"/>
    <property type="molecule type" value="Genomic_DNA"/>
</dbReference>
<dbReference type="Proteomes" id="UP000440732">
    <property type="component" value="Unassembled WGS sequence"/>
</dbReference>
<organism evidence="6 14">
    <name type="scientific">Phytophthora fragariae</name>
    <dbReference type="NCBI Taxonomy" id="53985"/>
    <lineage>
        <taxon>Eukaryota</taxon>
        <taxon>Sar</taxon>
        <taxon>Stramenopiles</taxon>
        <taxon>Oomycota</taxon>
        <taxon>Peronosporomycetes</taxon>
        <taxon>Peronosporales</taxon>
        <taxon>Peronosporaceae</taxon>
        <taxon>Phytophthora</taxon>
    </lineage>
</organism>
<proteinExistence type="predicted"/>
<evidence type="ECO:0000313" key="1">
    <source>
        <dbReference type="EMBL" id="KAE8938514.1"/>
    </source>
</evidence>
<dbReference type="EMBL" id="QXGF01000554">
    <property type="protein sequence ID" value="KAE8938514.1"/>
    <property type="molecule type" value="Genomic_DNA"/>
</dbReference>
<dbReference type="Proteomes" id="UP000441208">
    <property type="component" value="Unassembled WGS sequence"/>
</dbReference>
<dbReference type="EMBL" id="QXGE01001208">
    <property type="protein sequence ID" value="KAE9296068.1"/>
    <property type="molecule type" value="Genomic_DNA"/>
</dbReference>
<evidence type="ECO:0000313" key="16">
    <source>
        <dbReference type="Proteomes" id="UP000441208"/>
    </source>
</evidence>
<evidence type="ECO:0000313" key="2">
    <source>
        <dbReference type="EMBL" id="KAE8959404.1"/>
    </source>
</evidence>
<dbReference type="Proteomes" id="UP000429523">
    <property type="component" value="Unassembled WGS sequence"/>
</dbReference>
<dbReference type="Proteomes" id="UP000433483">
    <property type="component" value="Unassembled WGS sequence"/>
</dbReference>
<gene>
    <name evidence="10" type="ORF">PF001_g17031</name>
    <name evidence="6" type="ORF">PF002_g32460</name>
    <name evidence="8" type="ORF">PF004_g11911</name>
    <name evidence="7" type="ORF">PF005_g10716</name>
    <name evidence="3" type="ORF">PF006_g25182</name>
    <name evidence="5" type="ORF">PF007_g12974</name>
    <name evidence="9" type="ORF">PF008_g25683</name>
    <name evidence="1" type="ORF">PF009_g11611</name>
    <name evidence="4" type="ORF">PF010_g12351</name>
    <name evidence="2" type="ORF">PF011_g30444</name>
</gene>
<accession>A0A6A3V584</accession>
<dbReference type="EMBL" id="QXFZ01000700">
    <property type="protein sequence ID" value="KAE9107605.1"/>
    <property type="molecule type" value="Genomic_DNA"/>
</dbReference>
<dbReference type="EMBL" id="QXFY01002967">
    <property type="protein sequence ID" value="KAE9290184.1"/>
    <property type="molecule type" value="Genomic_DNA"/>
</dbReference>
<dbReference type="Proteomes" id="UP000476176">
    <property type="component" value="Unassembled WGS sequence"/>
</dbReference>
<evidence type="ECO:0000313" key="17">
    <source>
        <dbReference type="Proteomes" id="UP000460718"/>
    </source>
</evidence>
<dbReference type="EMBL" id="QXGB01000516">
    <property type="protein sequence ID" value="KAE9212146.1"/>
    <property type="molecule type" value="Genomic_DNA"/>
</dbReference>
<reference evidence="11 12" key="1">
    <citation type="submission" date="2018-08" db="EMBL/GenBank/DDBJ databases">
        <title>Genomic investigation of the strawberry pathogen Phytophthora fragariae indicates pathogenicity is determined by transcriptional variation in three key races.</title>
        <authorList>
            <person name="Adams T.M."/>
            <person name="Armitage A.D."/>
            <person name="Sobczyk M.K."/>
            <person name="Bates H.J."/>
            <person name="Dunwell J.M."/>
            <person name="Nellist C.F."/>
            <person name="Harrison R.J."/>
        </authorList>
    </citation>
    <scope>NUCLEOTIDE SEQUENCE [LARGE SCALE GENOMIC DNA]</scope>
    <source>
        <strain evidence="10 13">A4</strain>
        <strain evidence="6 14">BC-1</strain>
        <strain evidence="8 18">BC-23</strain>
        <strain evidence="7 12">NOV-27</strain>
        <strain evidence="3 15">NOV-5</strain>
        <strain evidence="5 16">NOV-71</strain>
        <strain evidence="9 19">NOV-77</strain>
        <strain evidence="1 11">NOV-9</strain>
        <strain evidence="4 20">ONT-3</strain>
        <strain evidence="2 17">SCRP245</strain>
    </source>
</reference>
<name>A0A6A3V584_9STRA</name>
<dbReference type="Proteomes" id="UP000486351">
    <property type="component" value="Unassembled WGS sequence"/>
</dbReference>
<evidence type="ECO:0000313" key="5">
    <source>
        <dbReference type="EMBL" id="KAE9107605.1"/>
    </source>
</evidence>
<evidence type="ECO:0000313" key="4">
    <source>
        <dbReference type="EMBL" id="KAE9107189.1"/>
    </source>
</evidence>
<dbReference type="Proteomes" id="UP000437068">
    <property type="component" value="Unassembled WGS sequence"/>
</dbReference>
<protein>
    <submittedName>
        <fullName evidence="6">Uncharacterized protein</fullName>
    </submittedName>
</protein>
<evidence type="ECO:0000313" key="18">
    <source>
        <dbReference type="Proteomes" id="UP000476176"/>
    </source>
</evidence>
<evidence type="ECO:0000313" key="13">
    <source>
        <dbReference type="Proteomes" id="UP000437068"/>
    </source>
</evidence>
<evidence type="ECO:0000313" key="8">
    <source>
        <dbReference type="EMBL" id="KAE9225498.1"/>
    </source>
</evidence>
<evidence type="ECO:0000313" key="7">
    <source>
        <dbReference type="EMBL" id="KAE9212146.1"/>
    </source>
</evidence>
<evidence type="ECO:0000313" key="12">
    <source>
        <dbReference type="Proteomes" id="UP000433483"/>
    </source>
</evidence>
<evidence type="ECO:0000313" key="19">
    <source>
        <dbReference type="Proteomes" id="UP000486351"/>
    </source>
</evidence>
<keyword evidence="12" id="KW-1185">Reference proteome</keyword>
<dbReference type="EMBL" id="QXFW01006370">
    <property type="protein sequence ID" value="KAE8959404.1"/>
    <property type="molecule type" value="Genomic_DNA"/>
</dbReference>
<dbReference type="EMBL" id="QXGD01007321">
    <property type="protein sequence ID" value="KAE9161103.1"/>
    <property type="molecule type" value="Genomic_DNA"/>
</dbReference>
<sequence>MRLYVHLEPAEEALAWTKWLNLPPVGDASACP</sequence>
<evidence type="ECO:0000313" key="3">
    <source>
        <dbReference type="EMBL" id="KAE9090339.1"/>
    </source>
</evidence>
<evidence type="ECO:0000313" key="6">
    <source>
        <dbReference type="EMBL" id="KAE9161103.1"/>
    </source>
</evidence>
<evidence type="ECO:0000313" key="20">
    <source>
        <dbReference type="Proteomes" id="UP000488956"/>
    </source>
</evidence>
<evidence type="ECO:0000313" key="11">
    <source>
        <dbReference type="Proteomes" id="UP000429523"/>
    </source>
</evidence>
<evidence type="ECO:0000313" key="9">
    <source>
        <dbReference type="EMBL" id="KAE9290184.1"/>
    </source>
</evidence>
<comment type="caution">
    <text evidence="6">The sequence shown here is derived from an EMBL/GenBank/DDBJ whole genome shotgun (WGS) entry which is preliminary data.</text>
</comment>
<evidence type="ECO:0000313" key="14">
    <source>
        <dbReference type="Proteomes" id="UP000440367"/>
    </source>
</evidence>
<dbReference type="Proteomes" id="UP000440367">
    <property type="component" value="Unassembled WGS sequence"/>
</dbReference>
<dbReference type="EMBL" id="QXFX01000686">
    <property type="protein sequence ID" value="KAE9107189.1"/>
    <property type="molecule type" value="Genomic_DNA"/>
</dbReference>
<dbReference type="AlphaFoldDB" id="A0A6A3V584"/>
<dbReference type="Proteomes" id="UP000488956">
    <property type="component" value="Unassembled WGS sequence"/>
</dbReference>
<dbReference type="Proteomes" id="UP000460718">
    <property type="component" value="Unassembled WGS sequence"/>
</dbReference>
<evidence type="ECO:0000313" key="15">
    <source>
        <dbReference type="Proteomes" id="UP000440732"/>
    </source>
</evidence>
<evidence type="ECO:0000313" key="10">
    <source>
        <dbReference type="EMBL" id="KAE9296068.1"/>
    </source>
</evidence>
<dbReference type="EMBL" id="QXGC01000665">
    <property type="protein sequence ID" value="KAE9225498.1"/>
    <property type="molecule type" value="Genomic_DNA"/>
</dbReference>